<dbReference type="Proteomes" id="UP001153331">
    <property type="component" value="Unassembled WGS sequence"/>
</dbReference>
<keyword evidence="2" id="KW-1185">Reference proteome</keyword>
<comment type="caution">
    <text evidence="1">The sequence shown here is derived from an EMBL/GenBank/DDBJ whole genome shotgun (WGS) entry which is preliminary data.</text>
</comment>
<gene>
    <name evidence="1" type="ORF">OPT61_g4483</name>
</gene>
<dbReference type="EMBL" id="JAPHNI010000258">
    <property type="protein sequence ID" value="KAJ8113369.1"/>
    <property type="molecule type" value="Genomic_DNA"/>
</dbReference>
<accession>A0ACC2IDY0</accession>
<evidence type="ECO:0000313" key="2">
    <source>
        <dbReference type="Proteomes" id="UP001153331"/>
    </source>
</evidence>
<name>A0ACC2IDY0_9PLEO</name>
<organism evidence="1 2">
    <name type="scientific">Boeremia exigua</name>
    <dbReference type="NCBI Taxonomy" id="749465"/>
    <lineage>
        <taxon>Eukaryota</taxon>
        <taxon>Fungi</taxon>
        <taxon>Dikarya</taxon>
        <taxon>Ascomycota</taxon>
        <taxon>Pezizomycotina</taxon>
        <taxon>Dothideomycetes</taxon>
        <taxon>Pleosporomycetidae</taxon>
        <taxon>Pleosporales</taxon>
        <taxon>Pleosporineae</taxon>
        <taxon>Didymellaceae</taxon>
        <taxon>Boeremia</taxon>
    </lineage>
</organism>
<protein>
    <submittedName>
        <fullName evidence="1">Uncharacterized protein</fullName>
    </submittedName>
</protein>
<proteinExistence type="predicted"/>
<reference evidence="1" key="1">
    <citation type="submission" date="2022-11" db="EMBL/GenBank/DDBJ databases">
        <title>Genome Sequence of Boeremia exigua.</title>
        <authorList>
            <person name="Buettner E."/>
        </authorList>
    </citation>
    <scope>NUCLEOTIDE SEQUENCE</scope>
    <source>
        <strain evidence="1">CU02</strain>
    </source>
</reference>
<sequence length="395" mass="43817">MPPDSVTAWFPKQPRRLHNSIEIMTMAAPLPWHPIPSGTATCKVHLIQAGGLAIPENMALLPGPDKPNDPIKQNKHDDKPKKYYAPDYVFLIEHTATGDKYLFDLGIRKDLENLPPTLIKNVLPQFDCEPKSPAEILREHGTAEQQPEKVKAVIFSHMHFDHVGDGAKAGFENAELWVGPTCCLYARPGYPVDEKAPTLSETLPTDGSRKIVEAFVSDKLLEKAGDKRVGKVADGLRKGLYNAVTLKKADWIGLGSFDRAFDVFGDGSAYLIDAPGHSAGHQMMLIRTTATTGSAADTFVLLAGDCFHHPELLKEPRRTARPPYSKSGMHTDPEIALDAIYRTKEFAERENIWVIAAHDFSVGQKIKPGVKEIQGLILVNDWREKKWKKLPQGKL</sequence>
<evidence type="ECO:0000313" key="1">
    <source>
        <dbReference type="EMBL" id="KAJ8113369.1"/>
    </source>
</evidence>